<keyword evidence="3" id="KW-0723">Serine/threonine-protein kinase</keyword>
<accession>A0A444Y8W5</accession>
<name>A0A444Y8W5_ARAHY</name>
<evidence type="ECO:0000256" key="3">
    <source>
        <dbReference type="ARBA" id="ARBA00022527"/>
    </source>
</evidence>
<keyword evidence="8" id="KW-0677">Repeat</keyword>
<evidence type="ECO:0000256" key="4">
    <source>
        <dbReference type="ARBA" id="ARBA00022614"/>
    </source>
</evidence>
<dbReference type="PROSITE" id="PS50011">
    <property type="entry name" value="PROTEIN_KINASE_DOM"/>
    <property type="match status" value="1"/>
</dbReference>
<dbReference type="SMART" id="SM00220">
    <property type="entry name" value="S_TKc"/>
    <property type="match status" value="1"/>
</dbReference>
<evidence type="ECO:0000256" key="7">
    <source>
        <dbReference type="ARBA" id="ARBA00022729"/>
    </source>
</evidence>
<feature type="signal peptide" evidence="17">
    <location>
        <begin position="1"/>
        <end position="17"/>
    </location>
</feature>
<evidence type="ECO:0000256" key="17">
    <source>
        <dbReference type="SAM" id="SignalP"/>
    </source>
</evidence>
<comment type="caution">
    <text evidence="19">The sequence shown here is derived from an EMBL/GenBank/DDBJ whole genome shotgun (WGS) entry which is preliminary data.</text>
</comment>
<evidence type="ECO:0000256" key="11">
    <source>
        <dbReference type="ARBA" id="ARBA00022840"/>
    </source>
</evidence>
<keyword evidence="10" id="KW-0418">Kinase</keyword>
<evidence type="ECO:0000256" key="16">
    <source>
        <dbReference type="PROSITE-ProRule" id="PRU10141"/>
    </source>
</evidence>
<evidence type="ECO:0000256" key="10">
    <source>
        <dbReference type="ARBA" id="ARBA00022777"/>
    </source>
</evidence>
<dbReference type="InterPro" id="IPR008271">
    <property type="entry name" value="Ser/Thr_kinase_AS"/>
</dbReference>
<dbReference type="GO" id="GO:0016020">
    <property type="term" value="C:membrane"/>
    <property type="evidence" value="ECO:0007669"/>
    <property type="project" value="UniProtKB-SubCell"/>
</dbReference>
<keyword evidence="7 17" id="KW-0732">Signal</keyword>
<dbReference type="PANTHER" id="PTHR45631">
    <property type="entry name" value="OS07G0107800 PROTEIN-RELATED"/>
    <property type="match status" value="1"/>
</dbReference>
<dbReference type="PROSITE" id="PS00108">
    <property type="entry name" value="PROTEIN_KINASE_ST"/>
    <property type="match status" value="1"/>
</dbReference>
<evidence type="ECO:0000256" key="14">
    <source>
        <dbReference type="ARBA" id="ARBA00047899"/>
    </source>
</evidence>
<dbReference type="Pfam" id="PF07714">
    <property type="entry name" value="PK_Tyr_Ser-Thr"/>
    <property type="match status" value="1"/>
</dbReference>
<evidence type="ECO:0000256" key="1">
    <source>
        <dbReference type="ARBA" id="ARBA00004167"/>
    </source>
</evidence>
<feature type="chain" id="PRO_5019242951" description="non-specific serine/threonine protein kinase" evidence="17">
    <location>
        <begin position="18"/>
        <end position="930"/>
    </location>
</feature>
<dbReference type="InterPro" id="IPR000719">
    <property type="entry name" value="Prot_kinase_dom"/>
</dbReference>
<keyword evidence="12" id="KW-1133">Transmembrane helix</keyword>
<keyword evidence="4" id="KW-0433">Leucine-rich repeat</keyword>
<dbReference type="InterPro" id="IPR017441">
    <property type="entry name" value="Protein_kinase_ATP_BS"/>
</dbReference>
<evidence type="ECO:0000256" key="9">
    <source>
        <dbReference type="ARBA" id="ARBA00022741"/>
    </source>
</evidence>
<dbReference type="InterPro" id="IPR001611">
    <property type="entry name" value="Leu-rich_rpt"/>
</dbReference>
<organism evidence="19 20">
    <name type="scientific">Arachis hypogaea</name>
    <name type="common">Peanut</name>
    <dbReference type="NCBI Taxonomy" id="3818"/>
    <lineage>
        <taxon>Eukaryota</taxon>
        <taxon>Viridiplantae</taxon>
        <taxon>Streptophyta</taxon>
        <taxon>Embryophyta</taxon>
        <taxon>Tracheophyta</taxon>
        <taxon>Spermatophyta</taxon>
        <taxon>Magnoliopsida</taxon>
        <taxon>eudicotyledons</taxon>
        <taxon>Gunneridae</taxon>
        <taxon>Pentapetalae</taxon>
        <taxon>rosids</taxon>
        <taxon>fabids</taxon>
        <taxon>Fabales</taxon>
        <taxon>Fabaceae</taxon>
        <taxon>Papilionoideae</taxon>
        <taxon>50 kb inversion clade</taxon>
        <taxon>dalbergioids sensu lato</taxon>
        <taxon>Dalbergieae</taxon>
        <taxon>Pterocarpus clade</taxon>
        <taxon>Arachis</taxon>
    </lineage>
</organism>
<comment type="catalytic activity">
    <reaction evidence="15">
        <text>L-seryl-[protein] + ATP = O-phospho-L-seryl-[protein] + ADP + H(+)</text>
        <dbReference type="Rhea" id="RHEA:17989"/>
        <dbReference type="Rhea" id="RHEA-COMP:9863"/>
        <dbReference type="Rhea" id="RHEA-COMP:11604"/>
        <dbReference type="ChEBI" id="CHEBI:15378"/>
        <dbReference type="ChEBI" id="CHEBI:29999"/>
        <dbReference type="ChEBI" id="CHEBI:30616"/>
        <dbReference type="ChEBI" id="CHEBI:83421"/>
        <dbReference type="ChEBI" id="CHEBI:456216"/>
        <dbReference type="EC" id="2.7.11.1"/>
    </reaction>
</comment>
<comment type="catalytic activity">
    <reaction evidence="14">
        <text>L-threonyl-[protein] + ATP = O-phospho-L-threonyl-[protein] + ADP + H(+)</text>
        <dbReference type="Rhea" id="RHEA:46608"/>
        <dbReference type="Rhea" id="RHEA-COMP:11060"/>
        <dbReference type="Rhea" id="RHEA-COMP:11605"/>
        <dbReference type="ChEBI" id="CHEBI:15378"/>
        <dbReference type="ChEBI" id="CHEBI:30013"/>
        <dbReference type="ChEBI" id="CHEBI:30616"/>
        <dbReference type="ChEBI" id="CHEBI:61977"/>
        <dbReference type="ChEBI" id="CHEBI:456216"/>
        <dbReference type="EC" id="2.7.11.1"/>
    </reaction>
</comment>
<evidence type="ECO:0000256" key="8">
    <source>
        <dbReference type="ARBA" id="ARBA00022737"/>
    </source>
</evidence>
<dbReference type="FunFam" id="3.30.200.20:FF:000394">
    <property type="entry name" value="Leucine-rich repeat receptor-like protein kinase"/>
    <property type="match status" value="1"/>
</dbReference>
<dbReference type="Pfam" id="PF00560">
    <property type="entry name" value="LRR_1"/>
    <property type="match status" value="1"/>
</dbReference>
<comment type="subcellular location">
    <subcellularLocation>
        <location evidence="1">Membrane</location>
        <topology evidence="1">Single-pass membrane protein</topology>
    </subcellularLocation>
</comment>
<evidence type="ECO:0000256" key="2">
    <source>
        <dbReference type="ARBA" id="ARBA00012513"/>
    </source>
</evidence>
<dbReference type="Gene3D" id="3.80.10.10">
    <property type="entry name" value="Ribonuclease Inhibitor"/>
    <property type="match status" value="1"/>
</dbReference>
<dbReference type="InterPro" id="IPR011009">
    <property type="entry name" value="Kinase-like_dom_sf"/>
</dbReference>
<dbReference type="Gene3D" id="1.10.510.10">
    <property type="entry name" value="Transferase(Phosphotransferase) domain 1"/>
    <property type="match status" value="2"/>
</dbReference>
<evidence type="ECO:0000313" key="20">
    <source>
        <dbReference type="Proteomes" id="UP000289738"/>
    </source>
</evidence>
<dbReference type="Pfam" id="PF12819">
    <property type="entry name" value="Malectin_like"/>
    <property type="match status" value="1"/>
</dbReference>
<dbReference type="GO" id="GO:0005524">
    <property type="term" value="F:ATP binding"/>
    <property type="evidence" value="ECO:0007669"/>
    <property type="project" value="UniProtKB-UniRule"/>
</dbReference>
<dbReference type="AlphaFoldDB" id="A0A444Y8W5"/>
<dbReference type="SUPFAM" id="SSF52058">
    <property type="entry name" value="L domain-like"/>
    <property type="match status" value="1"/>
</dbReference>
<dbReference type="EMBL" id="SDMP01000018">
    <property type="protein sequence ID" value="RYQ98369.1"/>
    <property type="molecule type" value="Genomic_DNA"/>
</dbReference>
<evidence type="ECO:0000256" key="6">
    <source>
        <dbReference type="ARBA" id="ARBA00022692"/>
    </source>
</evidence>
<keyword evidence="20" id="KW-1185">Reference proteome</keyword>
<dbReference type="PROSITE" id="PS00107">
    <property type="entry name" value="PROTEIN_KINASE_ATP"/>
    <property type="match status" value="1"/>
</dbReference>
<dbReference type="PANTHER" id="PTHR45631:SF202">
    <property type="entry name" value="SENESCENCE-INDUCED RECEPTOR-LIKE SERINE_THREONINE-PROTEIN KINASE"/>
    <property type="match status" value="1"/>
</dbReference>
<feature type="domain" description="Protein kinase" evidence="18">
    <location>
        <begin position="563"/>
        <end position="930"/>
    </location>
</feature>
<dbReference type="Gene3D" id="3.30.200.20">
    <property type="entry name" value="Phosphorylase Kinase, domain 1"/>
    <property type="match status" value="1"/>
</dbReference>
<dbReference type="FunFam" id="3.80.10.10:FF:000129">
    <property type="entry name" value="Leucine-rich repeat receptor-like kinase"/>
    <property type="match status" value="1"/>
</dbReference>
<dbReference type="EC" id="2.7.11.1" evidence="2"/>
<dbReference type="GO" id="GO:0004674">
    <property type="term" value="F:protein serine/threonine kinase activity"/>
    <property type="evidence" value="ECO:0007669"/>
    <property type="project" value="UniProtKB-KW"/>
</dbReference>
<evidence type="ECO:0000256" key="12">
    <source>
        <dbReference type="ARBA" id="ARBA00022989"/>
    </source>
</evidence>
<keyword evidence="6" id="KW-0812">Transmembrane</keyword>
<sequence length="930" mass="103954">MWRTILNVALLAFLVHAVVLQALDQSGFISIDCGALPNSTDWKDIQYISDVGIISSGVAKSVSSDSISYFKHNQLWTLRSFPEGRRNCYKINNITIGSKYLIRLEFAYGNYDGSKTFPKFDVYLGVNKWDTVSFGNATLNPYGYETEEIIHIASQEYINICLVNTGHGTPFISTIDLRPLKNDTYSITSPSAFGSLVNYYRDDFGYSSSDDDDDDYIRYVDDPFDGQWRIFMQPDWVKLSDSSITTADAFSKNDYQLPAGVMNTAITPANASDPLVINWRPEIPISDVYYIYMHFMEVEAESNNNEIREFNIFVDGKLFSEKPVQPPYLSTKTIRVVVPNSVDISLEKTPLSTLPPIINAIEVYELIQFHQLDTFQADVDAITRIQSVYGLAIREEWQGDPCGPAGYMWEWDGLNCTRHLNESPRITALNLSSSGLTGAIDPSFSHLTMLEKLDLSNNHLNGQVPEFLSQLQNLKIFFTILAGTWREITSVVHYLQHYLRNLTKVSYHSIVLVALTAAAVVWTLKRRKTKVEITPKEIKQEDDVSLKFKNKIYSYSDILKITNNFCQILGKGGFGTVYMGYVDDAPVAVKMLSQSSVQGYQQFQAEVKLLMRVHHRNLTSLVGYCNEGSNKALIYEYMANGNLHEHLSSGTKFLSWKDRLCIAVDAAQGLEYLHNGCKPPIIHRDVKASNILLTENLHAKLSDFGLSKIIPIDGGSHVSTVVAGTAGYLDPNSAWKVVETAMACVSQSSNERPIMSEVLIELKNALAMELSQTKYGGGGNKSNGDSSVELVFVNVQNESTPQASELSPLELPKETSISDCRLASNIQGAVKIPSPSAQGYQQFKAEAELLTKVHHKCLTTLIVSTWLNEKSDVSSFGIVLLEIITGQLLISKTEERTHIVEWLRESEREVEDVVDSRLNVLNPVPLIGQP</sequence>
<evidence type="ECO:0000256" key="13">
    <source>
        <dbReference type="ARBA" id="ARBA00023136"/>
    </source>
</evidence>
<dbReference type="InterPro" id="IPR032675">
    <property type="entry name" value="LRR_dom_sf"/>
</dbReference>
<keyword evidence="9 16" id="KW-0547">Nucleotide-binding</keyword>
<keyword evidence="11 16" id="KW-0067">ATP-binding</keyword>
<evidence type="ECO:0000313" key="19">
    <source>
        <dbReference type="EMBL" id="RYQ98369.1"/>
    </source>
</evidence>
<dbReference type="STRING" id="3818.A0A444Y8W5"/>
<dbReference type="Proteomes" id="UP000289738">
    <property type="component" value="Chromosome B08"/>
</dbReference>
<dbReference type="InterPro" id="IPR001245">
    <property type="entry name" value="Ser-Thr/Tyr_kinase_cat_dom"/>
</dbReference>
<proteinExistence type="predicted"/>
<feature type="binding site" evidence="16">
    <location>
        <position position="590"/>
    </location>
    <ligand>
        <name>ATP</name>
        <dbReference type="ChEBI" id="CHEBI:30616"/>
    </ligand>
</feature>
<evidence type="ECO:0000259" key="18">
    <source>
        <dbReference type="PROSITE" id="PS50011"/>
    </source>
</evidence>
<gene>
    <name evidence="19" type="ORF">Ahy_B08g094414</name>
</gene>
<keyword evidence="13" id="KW-0472">Membrane</keyword>
<dbReference type="SUPFAM" id="SSF56112">
    <property type="entry name" value="Protein kinase-like (PK-like)"/>
    <property type="match status" value="1"/>
</dbReference>
<protein>
    <recommendedName>
        <fullName evidence="2">non-specific serine/threonine protein kinase</fullName>
        <ecNumber evidence="2">2.7.11.1</ecNumber>
    </recommendedName>
</protein>
<dbReference type="InterPro" id="IPR024788">
    <property type="entry name" value="Malectin-like_Carb-bd_dom"/>
</dbReference>
<keyword evidence="5" id="KW-0808">Transferase</keyword>
<evidence type="ECO:0000256" key="15">
    <source>
        <dbReference type="ARBA" id="ARBA00048679"/>
    </source>
</evidence>
<evidence type="ECO:0000256" key="5">
    <source>
        <dbReference type="ARBA" id="ARBA00022679"/>
    </source>
</evidence>
<reference evidence="19 20" key="1">
    <citation type="submission" date="2019-01" db="EMBL/GenBank/DDBJ databases">
        <title>Sequencing of cultivated peanut Arachis hypogaea provides insights into genome evolution and oil improvement.</title>
        <authorList>
            <person name="Chen X."/>
        </authorList>
    </citation>
    <scope>NUCLEOTIDE SEQUENCE [LARGE SCALE GENOMIC DNA]</scope>
    <source>
        <strain evidence="20">cv. Fuhuasheng</strain>
        <tissue evidence="19">Leaves</tissue>
    </source>
</reference>